<dbReference type="GO" id="GO:0030295">
    <property type="term" value="F:protein kinase activator activity"/>
    <property type="evidence" value="ECO:0007669"/>
    <property type="project" value="EnsemblFungi"/>
</dbReference>
<gene>
    <name evidence="1" type="ordered locus">Ecym_2218</name>
</gene>
<dbReference type="AlphaFoldDB" id="G8JP62"/>
<dbReference type="GO" id="GO:0007095">
    <property type="term" value="P:mitotic G2 DNA damage checkpoint signaling"/>
    <property type="evidence" value="ECO:0007669"/>
    <property type="project" value="EnsemblFungi"/>
</dbReference>
<dbReference type="InterPro" id="IPR007268">
    <property type="entry name" value="Rad9/Ddc1"/>
</dbReference>
<dbReference type="GO" id="GO:0071479">
    <property type="term" value="P:cellular response to ionizing radiation"/>
    <property type="evidence" value="ECO:0007669"/>
    <property type="project" value="TreeGrafter"/>
</dbReference>
<dbReference type="PANTHER" id="PTHR15237">
    <property type="entry name" value="DNA REPAIR PROTEIN RAD9"/>
    <property type="match status" value="1"/>
</dbReference>
<dbReference type="Pfam" id="PF04139">
    <property type="entry name" value="Rad9"/>
    <property type="match status" value="1"/>
</dbReference>
<dbReference type="KEGG" id="erc:Ecym_2218"/>
<dbReference type="HOGENOM" id="CLU_490204_0_0_1"/>
<evidence type="ECO:0008006" key="3">
    <source>
        <dbReference type="Google" id="ProtNLM"/>
    </source>
</evidence>
<dbReference type="GO" id="GO:0000076">
    <property type="term" value="P:DNA replication checkpoint signaling"/>
    <property type="evidence" value="ECO:0007669"/>
    <property type="project" value="TreeGrafter"/>
</dbReference>
<dbReference type="GO" id="GO:0031571">
    <property type="term" value="P:mitotic G1 DNA damage checkpoint signaling"/>
    <property type="evidence" value="ECO:0007669"/>
    <property type="project" value="EnsemblFungi"/>
</dbReference>
<dbReference type="FunCoup" id="G8JP62">
    <property type="interactions" value="182"/>
</dbReference>
<protein>
    <recommendedName>
        <fullName evidence="3">DNA damage checkpoint protein 1</fullName>
    </recommendedName>
</protein>
<dbReference type="InParanoid" id="G8JP62"/>
<dbReference type="SUPFAM" id="SSF55979">
    <property type="entry name" value="DNA clamp"/>
    <property type="match status" value="1"/>
</dbReference>
<reference evidence="2" key="1">
    <citation type="journal article" date="2012" name="G3 (Bethesda)">
        <title>Pichia sorbitophila, an interspecies yeast hybrid reveals early steps of genome resolution following polyploidization.</title>
        <authorList>
            <person name="Leh Louis V."/>
            <person name="Despons L."/>
            <person name="Friedrich A."/>
            <person name="Martin T."/>
            <person name="Durrens P."/>
            <person name="Casaregola S."/>
            <person name="Neuveglise C."/>
            <person name="Fairhead C."/>
            <person name="Marck C."/>
            <person name="Cruz J.A."/>
            <person name="Straub M.L."/>
            <person name="Kugler V."/>
            <person name="Sacerdot C."/>
            <person name="Uzunov Z."/>
            <person name="Thierry A."/>
            <person name="Weiss S."/>
            <person name="Bleykasten C."/>
            <person name="De Montigny J."/>
            <person name="Jacques N."/>
            <person name="Jung P."/>
            <person name="Lemaire M."/>
            <person name="Mallet S."/>
            <person name="Morel G."/>
            <person name="Richard G.F."/>
            <person name="Sarkar A."/>
            <person name="Savel G."/>
            <person name="Schacherer J."/>
            <person name="Seret M.L."/>
            <person name="Talla E."/>
            <person name="Samson G."/>
            <person name="Jubin C."/>
            <person name="Poulain J."/>
            <person name="Vacherie B."/>
            <person name="Barbe V."/>
            <person name="Pelletier E."/>
            <person name="Sherman D.J."/>
            <person name="Westhof E."/>
            <person name="Weissenbach J."/>
            <person name="Baret P.V."/>
            <person name="Wincker P."/>
            <person name="Gaillardin C."/>
            <person name="Dujon B."/>
            <person name="Souciet J.L."/>
        </authorList>
    </citation>
    <scope>NUCLEOTIDE SEQUENCE [LARGE SCALE GENOMIC DNA]</scope>
    <source>
        <strain evidence="2">CBS 270.75 / DBVPG 7215 / KCTC 17166 / NRRL Y-17582</strain>
    </source>
</reference>
<dbReference type="PRINTS" id="PR02063">
    <property type="entry name" value="DNADAMAGECP1"/>
</dbReference>
<evidence type="ECO:0000313" key="2">
    <source>
        <dbReference type="Proteomes" id="UP000006790"/>
    </source>
</evidence>
<name>G8JP62_ERECY</name>
<dbReference type="GO" id="GO:0031573">
    <property type="term" value="P:mitotic intra-S DNA damage checkpoint signaling"/>
    <property type="evidence" value="ECO:0007669"/>
    <property type="project" value="EnsemblFungi"/>
</dbReference>
<dbReference type="GO" id="GO:0030896">
    <property type="term" value="C:checkpoint clamp complex"/>
    <property type="evidence" value="ECO:0007669"/>
    <property type="project" value="EnsemblFungi"/>
</dbReference>
<accession>G8JP62</accession>
<dbReference type="Gene3D" id="3.70.10.10">
    <property type="match status" value="1"/>
</dbReference>
<dbReference type="GeneID" id="11471821"/>
<dbReference type="STRING" id="931890.G8JP62"/>
<sequence length="564" mass="64592">MSFKALISSSNKQFIWSRVIQTLSSINESIRFTITSDELILWSMNSTDTTMCEIRLEAEFFDEYSFEPGLIVFGEEGVQNFKDLRGVEHKMYSFQINGRHLSILSRKPDNDNIKEFMLVIDNTTICPEAVANRLQIRIYTEALMTKEFNPGFQPIKYDPVVIDLKYKKKFLDVYAASAETQTSDTLDPRLIDYFGTVRKQLDQAKFNQGIVDIVRPKELLPADEINFISMDGLIWKNFIDTCNNITEEIRLDLNENKMIITAFTRGVYNLKTQDVLKQAVSISNSVNANDLEHYCLFTTSQEQHKYGRDGPTKRTVFKLKDFKNFFNANQAWKDHSVVNCWFCLPGDPIVFEMDRTGVKLSLIQITDNNANYEPSVKDTVIHPIMRSPKKTHSPLKAANPWKKTVQPIEKTSFEPPVLKTADSIKKLFVQESQLSDQPFNLSQNNPTNGSNPMRHNYDNHNVHIDINDLPCPNDGLDGNVEHRNDRSGTVIAWGATEVREPSPVTDQKTMLQKEKLKYLANLKRRKLENGKFEPGEQDEAQSNEAHGAGWIWSYSTISTRGLFG</sequence>
<dbReference type="RefSeq" id="XP_003644784.1">
    <property type="nucleotide sequence ID" value="XM_003644736.1"/>
</dbReference>
<dbReference type="GO" id="GO:0000725">
    <property type="term" value="P:recombinational repair"/>
    <property type="evidence" value="ECO:0007669"/>
    <property type="project" value="EnsemblFungi"/>
</dbReference>
<dbReference type="EMBL" id="CP002498">
    <property type="protein sequence ID" value="AET37967.1"/>
    <property type="molecule type" value="Genomic_DNA"/>
</dbReference>
<dbReference type="OMA" id="EHYCLFT"/>
<dbReference type="eggNOG" id="ENOG502QT39">
    <property type="taxonomic scope" value="Eukaryota"/>
</dbReference>
<dbReference type="InterPro" id="IPR046938">
    <property type="entry name" value="DNA_clamp_sf"/>
</dbReference>
<keyword evidence="2" id="KW-1185">Reference proteome</keyword>
<dbReference type="PANTHER" id="PTHR15237:SF0">
    <property type="entry name" value="CELL CYCLE CHECKPOINT CONTROL PROTEIN"/>
    <property type="match status" value="1"/>
</dbReference>
<dbReference type="InterPro" id="IPR026217">
    <property type="entry name" value="Ddc1"/>
</dbReference>
<organism evidence="1 2">
    <name type="scientific">Eremothecium cymbalariae (strain CBS 270.75 / DBVPG 7215 / KCTC 17166 / NRRL Y-17582)</name>
    <name type="common">Yeast</name>
    <dbReference type="NCBI Taxonomy" id="931890"/>
    <lineage>
        <taxon>Eukaryota</taxon>
        <taxon>Fungi</taxon>
        <taxon>Dikarya</taxon>
        <taxon>Ascomycota</taxon>
        <taxon>Saccharomycotina</taxon>
        <taxon>Saccharomycetes</taxon>
        <taxon>Saccharomycetales</taxon>
        <taxon>Saccharomycetaceae</taxon>
        <taxon>Eremothecium</taxon>
    </lineage>
</organism>
<dbReference type="OrthoDB" id="3992718at2759"/>
<evidence type="ECO:0000313" key="1">
    <source>
        <dbReference type="EMBL" id="AET37967.1"/>
    </source>
</evidence>
<dbReference type="GO" id="GO:0051598">
    <property type="term" value="P:meiotic recombination checkpoint signaling"/>
    <property type="evidence" value="ECO:0007669"/>
    <property type="project" value="EnsemblFungi"/>
</dbReference>
<proteinExistence type="predicted"/>
<dbReference type="Proteomes" id="UP000006790">
    <property type="component" value="Chromosome 2"/>
</dbReference>